<evidence type="ECO:0000256" key="3">
    <source>
        <dbReference type="ARBA" id="ARBA00026117"/>
    </source>
</evidence>
<organism evidence="6 7">
    <name type="scientific">Calocera cornea HHB12733</name>
    <dbReference type="NCBI Taxonomy" id="1353952"/>
    <lineage>
        <taxon>Eukaryota</taxon>
        <taxon>Fungi</taxon>
        <taxon>Dikarya</taxon>
        <taxon>Basidiomycota</taxon>
        <taxon>Agaricomycotina</taxon>
        <taxon>Dacrymycetes</taxon>
        <taxon>Dacrymycetales</taxon>
        <taxon>Dacrymycetaceae</taxon>
        <taxon>Calocera</taxon>
    </lineage>
</organism>
<dbReference type="SUPFAM" id="SSF51735">
    <property type="entry name" value="NAD(P)-binding Rossmann-fold domains"/>
    <property type="match status" value="1"/>
</dbReference>
<name>A0A165DSF8_9BASI</name>
<evidence type="ECO:0000256" key="2">
    <source>
        <dbReference type="ARBA" id="ARBA00023002"/>
    </source>
</evidence>
<dbReference type="PANTHER" id="PTHR43296:SF2">
    <property type="entry name" value="PEROXISOMAL 2,4-DIENOYL-COA REDUCTASE [(3E)-ENOYL-COA-PRODUCING]"/>
    <property type="match status" value="1"/>
</dbReference>
<dbReference type="OrthoDB" id="2136131at2759"/>
<sequence>MSRIALSPPVPDPTKIFQPGLFKGKVVFATGGGSGIVMEMVKALMQLGANGIIVSRTKEKIEASAAELSRETGQKCIGLAADVRSPDQLKEAVEKGVKVQGKIDFVICGAAGNFLAPISGLSENAFKTVIDIDTIRYLRSCQLGTYNTVKATMEYVKATHGAYIHVSATLHYRGLIFQAHASAAKAAVDALSQVVAVELGPFGVRSNIVAPGAILGTVGMDKLSKKQDGSSQMGDAMLGRWGQKSDISCMACYLFSDAGAWITGHKFVVDGGELHSPPMMTGVGGFPYPQAVIDPASVADMIKARL</sequence>
<keyword evidence="2" id="KW-0560">Oxidoreductase</keyword>
<dbReference type="InterPro" id="IPR036291">
    <property type="entry name" value="NAD(P)-bd_dom_sf"/>
</dbReference>
<dbReference type="STRING" id="1353952.A0A165DSF8"/>
<evidence type="ECO:0000313" key="7">
    <source>
        <dbReference type="Proteomes" id="UP000076842"/>
    </source>
</evidence>
<dbReference type="GO" id="GO:0009062">
    <property type="term" value="P:fatty acid catabolic process"/>
    <property type="evidence" value="ECO:0007669"/>
    <property type="project" value="InterPro"/>
</dbReference>
<evidence type="ECO:0000256" key="1">
    <source>
        <dbReference type="ARBA" id="ARBA00022857"/>
    </source>
</evidence>
<evidence type="ECO:0000256" key="5">
    <source>
        <dbReference type="ARBA" id="ARBA00048340"/>
    </source>
</evidence>
<dbReference type="Gene3D" id="3.40.50.720">
    <property type="entry name" value="NAD(P)-binding Rossmann-like Domain"/>
    <property type="match status" value="1"/>
</dbReference>
<dbReference type="EC" id="1.3.1.124" evidence="3"/>
<protein>
    <recommendedName>
        <fullName evidence="3">2,4-dienoyl-CoA reductase [(3E)-enoyl-CoA-producing]</fullName>
        <ecNumber evidence="3">1.3.1.124</ecNumber>
    </recommendedName>
</protein>
<dbReference type="AlphaFoldDB" id="A0A165DSF8"/>
<dbReference type="GO" id="GO:0008670">
    <property type="term" value="F:2,4-dienoyl-CoA reductase (NADPH) activity"/>
    <property type="evidence" value="ECO:0007669"/>
    <property type="project" value="InterPro"/>
</dbReference>
<dbReference type="EMBL" id="KV424037">
    <property type="protein sequence ID" value="KZT53449.1"/>
    <property type="molecule type" value="Genomic_DNA"/>
</dbReference>
<comment type="catalytic activity">
    <reaction evidence="5">
        <text>a (2E,4Z)-dienoyl-CoA + NADPH + H(+) = a 4,5-saturated-(3E)-enoyl-CoA + NADP(+)</text>
        <dbReference type="Rhea" id="RHEA:61892"/>
        <dbReference type="ChEBI" id="CHEBI:15378"/>
        <dbReference type="ChEBI" id="CHEBI:57783"/>
        <dbReference type="ChEBI" id="CHEBI:58349"/>
        <dbReference type="ChEBI" id="CHEBI:85099"/>
        <dbReference type="ChEBI" id="CHEBI:85493"/>
        <dbReference type="EC" id="1.3.1.124"/>
    </reaction>
</comment>
<dbReference type="PRINTS" id="PR00081">
    <property type="entry name" value="GDHRDH"/>
</dbReference>
<accession>A0A165DSF8</accession>
<evidence type="ECO:0000313" key="6">
    <source>
        <dbReference type="EMBL" id="KZT53449.1"/>
    </source>
</evidence>
<gene>
    <name evidence="6" type="ORF">CALCODRAFT_511428</name>
</gene>
<comment type="catalytic activity">
    <reaction evidence="4">
        <text>a (2E,4E)-dienoyl-CoA + NADPH + H(+) = a 4,5-saturated-(3E)-enoyl-CoA + NADP(+)</text>
        <dbReference type="Rhea" id="RHEA:45912"/>
        <dbReference type="ChEBI" id="CHEBI:15378"/>
        <dbReference type="ChEBI" id="CHEBI:57783"/>
        <dbReference type="ChEBI" id="CHEBI:58349"/>
        <dbReference type="ChEBI" id="CHEBI:85101"/>
        <dbReference type="ChEBI" id="CHEBI:85493"/>
        <dbReference type="EC" id="1.3.1.124"/>
    </reaction>
</comment>
<reference evidence="6 7" key="1">
    <citation type="journal article" date="2016" name="Mol. Biol. Evol.">
        <title>Comparative Genomics of Early-Diverging Mushroom-Forming Fungi Provides Insights into the Origins of Lignocellulose Decay Capabilities.</title>
        <authorList>
            <person name="Nagy L.G."/>
            <person name="Riley R."/>
            <person name="Tritt A."/>
            <person name="Adam C."/>
            <person name="Daum C."/>
            <person name="Floudas D."/>
            <person name="Sun H."/>
            <person name="Yadav J.S."/>
            <person name="Pangilinan J."/>
            <person name="Larsson K.H."/>
            <person name="Matsuura K."/>
            <person name="Barry K."/>
            <person name="Labutti K."/>
            <person name="Kuo R."/>
            <person name="Ohm R.A."/>
            <person name="Bhattacharya S.S."/>
            <person name="Shirouzu T."/>
            <person name="Yoshinaga Y."/>
            <person name="Martin F.M."/>
            <person name="Grigoriev I.V."/>
            <person name="Hibbett D.S."/>
        </authorList>
    </citation>
    <scope>NUCLEOTIDE SEQUENCE [LARGE SCALE GENOMIC DNA]</scope>
    <source>
        <strain evidence="6 7">HHB12733</strain>
    </source>
</reference>
<dbReference type="Proteomes" id="UP000076842">
    <property type="component" value="Unassembled WGS sequence"/>
</dbReference>
<dbReference type="InParanoid" id="A0A165DSF8"/>
<proteinExistence type="predicted"/>
<dbReference type="PANTHER" id="PTHR43296">
    <property type="entry name" value="PEROXISOMAL 2,4-DIENOYL-COA REDUCTASE"/>
    <property type="match status" value="1"/>
</dbReference>
<dbReference type="Pfam" id="PF13561">
    <property type="entry name" value="adh_short_C2"/>
    <property type="match status" value="1"/>
</dbReference>
<dbReference type="GO" id="GO:0005777">
    <property type="term" value="C:peroxisome"/>
    <property type="evidence" value="ECO:0007669"/>
    <property type="project" value="TreeGrafter"/>
</dbReference>
<keyword evidence="7" id="KW-1185">Reference proteome</keyword>
<evidence type="ECO:0000256" key="4">
    <source>
        <dbReference type="ARBA" id="ARBA00048009"/>
    </source>
</evidence>
<dbReference type="InterPro" id="IPR045017">
    <property type="entry name" value="DECR2-like"/>
</dbReference>
<dbReference type="InterPro" id="IPR002347">
    <property type="entry name" value="SDR_fam"/>
</dbReference>
<keyword evidence="1" id="KW-0521">NADP</keyword>